<keyword evidence="6 8" id="KW-0472">Membrane</keyword>
<feature type="transmembrane region" description="Helical" evidence="8">
    <location>
        <begin position="92"/>
        <end position="110"/>
    </location>
</feature>
<organism evidence="10 11">
    <name type="scientific">Tilletia horrida</name>
    <dbReference type="NCBI Taxonomy" id="155126"/>
    <lineage>
        <taxon>Eukaryota</taxon>
        <taxon>Fungi</taxon>
        <taxon>Dikarya</taxon>
        <taxon>Basidiomycota</taxon>
        <taxon>Ustilaginomycotina</taxon>
        <taxon>Exobasidiomycetes</taxon>
        <taxon>Tilletiales</taxon>
        <taxon>Tilletiaceae</taxon>
        <taxon>Tilletia</taxon>
    </lineage>
</organism>
<sequence length="1147" mass="118485">MFGIDTTMIRSTAAAAVAADSALTSTAGSALRSFLVARAGTGAQSDSILTGVNPVEYTASNPIRLFIIQAAIIIIMTRLLAIPLARIRQPTVIAEVITGILLGPSVMGHIPGFTRNIFPTASLPNLNLMANVGLVLFLFTVGLEVDLAVIKKNVRASAYVGIAGISLPFGLGAAISVGIYNDLIKTSPTLAANKSQSFGHFLLFSGVAMAITAFPVLARILTETKLLTTKVGSVVLAAGVANDVVGWILLALTVALVNASTGLTALYILLTTVAWALFLFLGIRPVFIWLAKRSGSLENGPTQTMTTITILLVLVSAWMTDIIGVHAIFGAFLVGLMVPHEGGFAVALIEKIEDLVSVLLLPLYFALSGLKTNLGALDDGIIWGYTIGIIAIAFISKFVGCAAAARWACNFSVRESTAVGTLMSCKGLVELIVLNIGLSAGILDTRVFSMFVVMAIVSTVATTPLTLWAYPAHLRQEAEEKPRHAISAGDRTDGSLSDEKDGAGLGSGGKGGAASAFISQRVLVVLDRFDNLPGLMTVVQLLQPFTSTRRASPLPAPVADDDDVDSLSGSRSHSESSGEQAGIITAAAATTPSGGDADEKKQDDIASATPILRSDAPFKAPVKAARSGPAGPAVHVSALRLIELTDRLSAVMKAADALVLESQRALDPLLGVFRTFAALHGLRVKEEKLAIVERDEYARTVQAQADRERAERAALITGPQRERGLVLVPWTLPHVYHSFAYPSSSSSSSGAAGGSSAPVTPSIIPRSNPFEGIFGKSTPGGADSADYANSGSGDIGGGPQQANFVRRLFQSAHTADIGLVLDRPATAAAATELLLPGVNSVNKRILLAFMGGPDDRAALAFVLALCDVNENLQVTVLRLRRAADGDDEEGEQQAGGATGVAGHAGSLPPTVHHGGTGARGDGPGAIPAFTAPAHGGTVQDTVYPAAAGGMSATLQASLEDDVALEAATKHAAFAQRGQIRIVERATPYPLSELLTLTEAAQTGQAQAQAKASDADADWTSRPFSLIIVGRGRRMPTMTHRIELKALLASAASNANANARAAAGVTGAAAEAVARISADRPASRAAALVRAHAVPSSAGAHGIHAGALDSDTCKVIGEPAMALMLARVTAPTLVLAASATTANTTLRA</sequence>
<protein>
    <submittedName>
        <fullName evidence="10">K(+)/H(+) antiporter</fullName>
    </submittedName>
</protein>
<evidence type="ECO:0000256" key="7">
    <source>
        <dbReference type="SAM" id="MobiDB-lite"/>
    </source>
</evidence>
<feature type="domain" description="Cation/H+ exchanger transmembrane" evidence="9">
    <location>
        <begin position="77"/>
        <end position="465"/>
    </location>
</feature>
<keyword evidence="11" id="KW-1185">Reference proteome</keyword>
<keyword evidence="2" id="KW-0813">Transport</keyword>
<feature type="transmembrane region" description="Helical" evidence="8">
    <location>
        <begin position="308"/>
        <end position="334"/>
    </location>
</feature>
<feature type="transmembrane region" description="Helical" evidence="8">
    <location>
        <begin position="63"/>
        <end position="85"/>
    </location>
</feature>
<feature type="transmembrane region" description="Helical" evidence="8">
    <location>
        <begin position="200"/>
        <end position="222"/>
    </location>
</feature>
<gene>
    <name evidence="10" type="primary">KHA1_1</name>
    <name evidence="10" type="ORF">OC842_005031</name>
</gene>
<feature type="transmembrane region" description="Helical" evidence="8">
    <location>
        <begin position="382"/>
        <end position="405"/>
    </location>
</feature>
<evidence type="ECO:0000256" key="1">
    <source>
        <dbReference type="ARBA" id="ARBA00004141"/>
    </source>
</evidence>
<dbReference type="Pfam" id="PF00999">
    <property type="entry name" value="Na_H_Exchanger"/>
    <property type="match status" value="1"/>
</dbReference>
<accession>A0AAN6GD29</accession>
<evidence type="ECO:0000256" key="8">
    <source>
        <dbReference type="SAM" id="Phobius"/>
    </source>
</evidence>
<feature type="transmembrane region" description="Helical" evidence="8">
    <location>
        <begin position="450"/>
        <end position="470"/>
    </location>
</feature>
<dbReference type="GO" id="GO:1902600">
    <property type="term" value="P:proton transmembrane transport"/>
    <property type="evidence" value="ECO:0007669"/>
    <property type="project" value="InterPro"/>
</dbReference>
<feature type="region of interest" description="Disordered" evidence="7">
    <location>
        <begin position="884"/>
        <end position="923"/>
    </location>
</feature>
<feature type="compositionally biased region" description="Low complexity" evidence="7">
    <location>
        <begin position="892"/>
        <end position="905"/>
    </location>
</feature>
<keyword evidence="3 8" id="KW-0812">Transmembrane</keyword>
<evidence type="ECO:0000259" key="9">
    <source>
        <dbReference type="Pfam" id="PF00999"/>
    </source>
</evidence>
<feature type="region of interest" description="Disordered" evidence="7">
    <location>
        <begin position="549"/>
        <end position="582"/>
    </location>
</feature>
<feature type="compositionally biased region" description="Gly residues" evidence="7">
    <location>
        <begin position="503"/>
        <end position="512"/>
    </location>
</feature>
<comment type="subcellular location">
    <subcellularLocation>
        <location evidence="1">Membrane</location>
        <topology evidence="1">Multi-pass membrane protein</topology>
    </subcellularLocation>
</comment>
<evidence type="ECO:0000256" key="3">
    <source>
        <dbReference type="ARBA" id="ARBA00022692"/>
    </source>
</evidence>
<dbReference type="PANTHER" id="PTHR32468:SF0">
    <property type="entry name" value="K(+)_H(+) ANTIPORTER 1"/>
    <property type="match status" value="1"/>
</dbReference>
<keyword evidence="5" id="KW-0406">Ion transport</keyword>
<dbReference type="GO" id="GO:0015297">
    <property type="term" value="F:antiporter activity"/>
    <property type="evidence" value="ECO:0007669"/>
    <property type="project" value="InterPro"/>
</dbReference>
<dbReference type="Proteomes" id="UP001176521">
    <property type="component" value="Unassembled WGS sequence"/>
</dbReference>
<evidence type="ECO:0000313" key="10">
    <source>
        <dbReference type="EMBL" id="KAK0526937.1"/>
    </source>
</evidence>
<feature type="transmembrane region" description="Helical" evidence="8">
    <location>
        <begin position="234"/>
        <end position="259"/>
    </location>
</feature>
<dbReference type="AlphaFoldDB" id="A0AAN6GD29"/>
<dbReference type="GO" id="GO:0016020">
    <property type="term" value="C:membrane"/>
    <property type="evidence" value="ECO:0007669"/>
    <property type="project" value="UniProtKB-SubCell"/>
</dbReference>
<evidence type="ECO:0000313" key="11">
    <source>
        <dbReference type="Proteomes" id="UP001176521"/>
    </source>
</evidence>
<feature type="compositionally biased region" description="Gly residues" evidence="7">
    <location>
        <begin position="914"/>
        <end position="923"/>
    </location>
</feature>
<feature type="transmembrane region" description="Helical" evidence="8">
    <location>
        <begin position="156"/>
        <end position="180"/>
    </location>
</feature>
<feature type="region of interest" description="Disordered" evidence="7">
    <location>
        <begin position="480"/>
        <end position="512"/>
    </location>
</feature>
<name>A0AAN6GD29_9BASI</name>
<feature type="compositionally biased region" description="Basic and acidic residues" evidence="7">
    <location>
        <begin position="490"/>
        <end position="502"/>
    </location>
</feature>
<dbReference type="PANTHER" id="PTHR32468">
    <property type="entry name" value="CATION/H + ANTIPORTER"/>
    <property type="match status" value="1"/>
</dbReference>
<comment type="caution">
    <text evidence="10">The sequence shown here is derived from an EMBL/GenBank/DDBJ whole genome shotgun (WGS) entry which is preliminary data.</text>
</comment>
<dbReference type="Gene3D" id="1.20.1530.20">
    <property type="match status" value="1"/>
</dbReference>
<evidence type="ECO:0000256" key="4">
    <source>
        <dbReference type="ARBA" id="ARBA00022989"/>
    </source>
</evidence>
<dbReference type="InterPro" id="IPR038770">
    <property type="entry name" value="Na+/solute_symporter_sf"/>
</dbReference>
<feature type="transmembrane region" description="Helical" evidence="8">
    <location>
        <begin position="265"/>
        <end position="287"/>
    </location>
</feature>
<feature type="compositionally biased region" description="Low complexity" evidence="7">
    <location>
        <begin position="566"/>
        <end position="577"/>
    </location>
</feature>
<reference evidence="10" key="1">
    <citation type="journal article" date="2023" name="PhytoFront">
        <title>Draft Genome Resources of Seven Strains of Tilletia horrida, Causal Agent of Kernel Smut of Rice.</title>
        <authorList>
            <person name="Khanal S."/>
            <person name="Antony Babu S."/>
            <person name="Zhou X.G."/>
        </authorList>
    </citation>
    <scope>NUCLEOTIDE SEQUENCE</scope>
    <source>
        <strain evidence="10">TX3</strain>
    </source>
</reference>
<dbReference type="EMBL" id="JAPDMQ010000332">
    <property type="protein sequence ID" value="KAK0526937.1"/>
    <property type="molecule type" value="Genomic_DNA"/>
</dbReference>
<feature type="transmembrane region" description="Helical" evidence="8">
    <location>
        <begin position="130"/>
        <end position="149"/>
    </location>
</feature>
<evidence type="ECO:0000256" key="2">
    <source>
        <dbReference type="ARBA" id="ARBA00022448"/>
    </source>
</evidence>
<dbReference type="InterPro" id="IPR050794">
    <property type="entry name" value="CPA2_transporter"/>
</dbReference>
<evidence type="ECO:0000256" key="6">
    <source>
        <dbReference type="ARBA" id="ARBA00023136"/>
    </source>
</evidence>
<proteinExistence type="predicted"/>
<keyword evidence="4 8" id="KW-1133">Transmembrane helix</keyword>
<evidence type="ECO:0000256" key="5">
    <source>
        <dbReference type="ARBA" id="ARBA00023065"/>
    </source>
</evidence>
<dbReference type="InterPro" id="IPR006153">
    <property type="entry name" value="Cation/H_exchanger_TM"/>
</dbReference>